<reference evidence="2 3" key="1">
    <citation type="submission" date="2019-03" db="EMBL/GenBank/DDBJ databases">
        <title>Genomic Encyclopedia of Type Strains, Phase IV (KMG-IV): sequencing the most valuable type-strain genomes for metagenomic binning, comparative biology and taxonomic classification.</title>
        <authorList>
            <person name="Goeker M."/>
        </authorList>
    </citation>
    <scope>NUCLEOTIDE SEQUENCE [LARGE SCALE GENOMIC DNA]</scope>
    <source>
        <strain evidence="2 3">DSM 100048</strain>
    </source>
</reference>
<dbReference type="OrthoDB" id="5588650at2"/>
<dbReference type="PIRSF" id="PIRSF005610">
    <property type="entry name" value="SirB"/>
    <property type="match status" value="1"/>
</dbReference>
<keyword evidence="1" id="KW-0472">Membrane</keyword>
<gene>
    <name evidence="2" type="ORF">EV686_103353</name>
</gene>
<comment type="caution">
    <text evidence="2">The sequence shown here is derived from an EMBL/GenBank/DDBJ whole genome shotgun (WGS) entry which is preliminary data.</text>
</comment>
<organism evidence="2 3">
    <name type="scientific">Paracandidimonas soli</name>
    <dbReference type="NCBI Taxonomy" id="1917182"/>
    <lineage>
        <taxon>Bacteria</taxon>
        <taxon>Pseudomonadati</taxon>
        <taxon>Pseudomonadota</taxon>
        <taxon>Betaproteobacteria</taxon>
        <taxon>Burkholderiales</taxon>
        <taxon>Alcaligenaceae</taxon>
        <taxon>Paracandidimonas</taxon>
    </lineage>
</organism>
<dbReference type="EMBL" id="SMBX01000003">
    <property type="protein sequence ID" value="TCV00770.1"/>
    <property type="molecule type" value="Genomic_DNA"/>
</dbReference>
<sequence length="128" mass="14132">MFSYYLPIKHLHMTAAGLSLLLFVIRAYWSVTSSPALQHKLVRVLPHVVDSILLLCGVILATLLGEAANQPWLLLKIVLLIAYIMVGSFAIKRGRTATSRGIAALIAIAIFVYIIGIALKRSPLSWFF</sequence>
<accession>A0A4V6P2S9</accession>
<evidence type="ECO:0000313" key="3">
    <source>
        <dbReference type="Proteomes" id="UP000294692"/>
    </source>
</evidence>
<protein>
    <submittedName>
        <fullName evidence="2">Putative membrane protein SirB2</fullName>
    </submittedName>
</protein>
<keyword evidence="3" id="KW-1185">Reference proteome</keyword>
<proteinExistence type="predicted"/>
<feature type="transmembrane region" description="Helical" evidence="1">
    <location>
        <begin position="12"/>
        <end position="29"/>
    </location>
</feature>
<dbReference type="Pfam" id="PF04247">
    <property type="entry name" value="SirB"/>
    <property type="match status" value="1"/>
</dbReference>
<feature type="transmembrane region" description="Helical" evidence="1">
    <location>
        <begin position="102"/>
        <end position="119"/>
    </location>
</feature>
<name>A0A4V6P2S9_9BURK</name>
<evidence type="ECO:0000256" key="1">
    <source>
        <dbReference type="SAM" id="Phobius"/>
    </source>
</evidence>
<evidence type="ECO:0000313" key="2">
    <source>
        <dbReference type="EMBL" id="TCV00770.1"/>
    </source>
</evidence>
<feature type="transmembrane region" description="Helical" evidence="1">
    <location>
        <begin position="41"/>
        <end position="65"/>
    </location>
</feature>
<dbReference type="InterPro" id="IPR007360">
    <property type="entry name" value="SirB"/>
</dbReference>
<keyword evidence="1" id="KW-0812">Transmembrane</keyword>
<feature type="transmembrane region" description="Helical" evidence="1">
    <location>
        <begin position="71"/>
        <end position="90"/>
    </location>
</feature>
<dbReference type="RefSeq" id="WP_132475700.1">
    <property type="nucleotide sequence ID" value="NZ_JBEBWM010000108.1"/>
</dbReference>
<dbReference type="PANTHER" id="PTHR39594">
    <property type="entry name" value="PROTEIN YCHQ"/>
    <property type="match status" value="1"/>
</dbReference>
<dbReference type="Proteomes" id="UP000294692">
    <property type="component" value="Unassembled WGS sequence"/>
</dbReference>
<dbReference type="AlphaFoldDB" id="A0A4V6P2S9"/>
<keyword evidence="1" id="KW-1133">Transmembrane helix</keyword>
<dbReference type="PANTHER" id="PTHR39594:SF1">
    <property type="entry name" value="PROTEIN YCHQ"/>
    <property type="match status" value="1"/>
</dbReference>
<dbReference type="GO" id="GO:0005886">
    <property type="term" value="C:plasma membrane"/>
    <property type="evidence" value="ECO:0007669"/>
    <property type="project" value="TreeGrafter"/>
</dbReference>